<evidence type="ECO:0000259" key="3">
    <source>
        <dbReference type="PROSITE" id="PS01124"/>
    </source>
</evidence>
<dbReference type="PROSITE" id="PS01124">
    <property type="entry name" value="HTH_ARAC_FAMILY_2"/>
    <property type="match status" value="1"/>
</dbReference>
<dbReference type="Gene3D" id="1.10.10.60">
    <property type="entry name" value="Homeodomain-like"/>
    <property type="match status" value="1"/>
</dbReference>
<dbReference type="GO" id="GO:0003700">
    <property type="term" value="F:DNA-binding transcription factor activity"/>
    <property type="evidence" value="ECO:0007669"/>
    <property type="project" value="InterPro"/>
</dbReference>
<evidence type="ECO:0000313" key="8">
    <source>
        <dbReference type="Proteomes" id="UP000304941"/>
    </source>
</evidence>
<dbReference type="Proteomes" id="UP000560470">
    <property type="component" value="Unassembled WGS sequence"/>
</dbReference>
<dbReference type="EMBL" id="JACAOZ010000032">
    <property type="protein sequence ID" value="NVZ59487.1"/>
    <property type="molecule type" value="Genomic_DNA"/>
</dbReference>
<reference evidence="9 10" key="2">
    <citation type="submission" date="2020-04" db="EMBL/GenBank/DDBJ databases">
        <title>Molecular characterization of pseudomonads from Agaricus bisporus reveal novel blotch 2 pathogens in Western Europe.</title>
        <authorList>
            <person name="Taparia T."/>
            <person name="Krijger M."/>
            <person name="Haynes E."/>
            <person name="Elpinstone J.G."/>
            <person name="Noble R."/>
            <person name="Van Der Wolf J."/>
        </authorList>
    </citation>
    <scope>NUCLEOTIDE SEQUENCE [LARGE SCALE GENOMIC DNA]</scope>
    <source>
        <strain evidence="4 9">B7002</strain>
        <strain evidence="6 11">K6002</strain>
        <strain evidence="5 10">K7002</strain>
    </source>
</reference>
<dbReference type="Proteomes" id="UP000563268">
    <property type="component" value="Unassembled WGS sequence"/>
</dbReference>
<evidence type="ECO:0000313" key="9">
    <source>
        <dbReference type="Proteomes" id="UP000560470"/>
    </source>
</evidence>
<dbReference type="Pfam" id="PF01965">
    <property type="entry name" value="DJ-1_PfpI"/>
    <property type="match status" value="1"/>
</dbReference>
<dbReference type="SUPFAM" id="SSF52317">
    <property type="entry name" value="Class I glutamine amidotransferase-like"/>
    <property type="match status" value="1"/>
</dbReference>
<dbReference type="InterPro" id="IPR052158">
    <property type="entry name" value="INH-QAR"/>
</dbReference>
<evidence type="ECO:0000313" key="4">
    <source>
        <dbReference type="EMBL" id="NVZ59487.1"/>
    </source>
</evidence>
<dbReference type="CDD" id="cd03137">
    <property type="entry name" value="GATase1_AraC_1"/>
    <property type="match status" value="1"/>
</dbReference>
<evidence type="ECO:0000313" key="10">
    <source>
        <dbReference type="Proteomes" id="UP000563268"/>
    </source>
</evidence>
<dbReference type="Proteomes" id="UP000304941">
    <property type="component" value="Unassembled WGS sequence"/>
</dbReference>
<evidence type="ECO:0000313" key="7">
    <source>
        <dbReference type="EMBL" id="TLG93306.1"/>
    </source>
</evidence>
<evidence type="ECO:0000256" key="1">
    <source>
        <dbReference type="ARBA" id="ARBA00023015"/>
    </source>
</evidence>
<name>A0A5R8R3Q0_9PSED</name>
<dbReference type="Pfam" id="PF12833">
    <property type="entry name" value="HTH_18"/>
    <property type="match status" value="1"/>
</dbReference>
<sequence length="327" mass="34661">MSVPVLFVLLPNVLMLDLAGPAEVLRLAAQSEDPAALDFDLQYVSPVPSLQTSIGLPLAGLAPLPPSLAPGTLVVLVGSTSKVSKAQQQAFESASDTLTQWLQSVFAASGQRLVCVCAGALSAARAGLLDGRQCTTHHALCEALQALAPKARVLENRLYVTDGPVSCSAGVTAGIDLMLHLLAELAGPRLACSVARDMVVYMRRSGADPQLSAWITGRNHLHPAVHRVQDAITAAPCEAWTVTRMAELACTSSRHLARLFHEHVGISPLDYLHTLRITVARELLMASSLDMETVAERAGFGSARHLRRIWSKYEVGTPSSGRVGAAG</sequence>
<dbReference type="InterPro" id="IPR009057">
    <property type="entry name" value="Homeodomain-like_sf"/>
</dbReference>
<dbReference type="EMBL" id="JACARL010000150">
    <property type="protein sequence ID" value="NWE85132.1"/>
    <property type="molecule type" value="Genomic_DNA"/>
</dbReference>
<organism evidence="5 10">
    <name type="scientific">Pseudomonas edaphica</name>
    <dbReference type="NCBI Taxonomy" id="2006980"/>
    <lineage>
        <taxon>Bacteria</taxon>
        <taxon>Pseudomonadati</taxon>
        <taxon>Pseudomonadota</taxon>
        <taxon>Gammaproteobacteria</taxon>
        <taxon>Pseudomonadales</taxon>
        <taxon>Pseudomonadaceae</taxon>
        <taxon>Pseudomonas</taxon>
    </lineage>
</organism>
<dbReference type="InterPro" id="IPR018060">
    <property type="entry name" value="HTH_AraC"/>
</dbReference>
<dbReference type="SMART" id="SM00342">
    <property type="entry name" value="HTH_ARAC"/>
    <property type="match status" value="1"/>
</dbReference>
<keyword evidence="1" id="KW-0805">Transcription regulation</keyword>
<evidence type="ECO:0000256" key="2">
    <source>
        <dbReference type="ARBA" id="ARBA00023163"/>
    </source>
</evidence>
<feature type="domain" description="HTH araC/xylS-type" evidence="3">
    <location>
        <begin position="226"/>
        <end position="324"/>
    </location>
</feature>
<dbReference type="EMBL" id="JACARM010000023">
    <property type="protein sequence ID" value="NWE07473.1"/>
    <property type="molecule type" value="Genomic_DNA"/>
</dbReference>
<proteinExistence type="predicted"/>
<dbReference type="Proteomes" id="UP000590218">
    <property type="component" value="Unassembled WGS sequence"/>
</dbReference>
<accession>A0A5R8R3Q0</accession>
<protein>
    <submittedName>
        <fullName evidence="5">Helix-turn-helix domain-containing protein</fullName>
    </submittedName>
</protein>
<dbReference type="SUPFAM" id="SSF46689">
    <property type="entry name" value="Homeodomain-like"/>
    <property type="match status" value="2"/>
</dbReference>
<dbReference type="EMBL" id="VBVZ01000040">
    <property type="protein sequence ID" value="TLG93306.1"/>
    <property type="molecule type" value="Genomic_DNA"/>
</dbReference>
<evidence type="ECO:0000313" key="11">
    <source>
        <dbReference type="Proteomes" id="UP000590218"/>
    </source>
</evidence>
<dbReference type="Gene3D" id="3.40.50.880">
    <property type="match status" value="1"/>
</dbReference>
<keyword evidence="2" id="KW-0804">Transcription</keyword>
<dbReference type="RefSeq" id="WP_017136987.1">
    <property type="nucleotide sequence ID" value="NZ_JACAOZ010000032.1"/>
</dbReference>
<gene>
    <name evidence="7" type="ORF">FEM54_04490</name>
    <name evidence="5" type="ORF">HX788_10245</name>
    <name evidence="6" type="ORF">HX795_23750</name>
    <name evidence="4" type="ORF">HX797_24745</name>
</gene>
<keyword evidence="8" id="KW-1185">Reference proteome</keyword>
<dbReference type="InterPro" id="IPR002818">
    <property type="entry name" value="DJ-1/PfpI"/>
</dbReference>
<reference evidence="7 8" key="1">
    <citation type="submission" date="2019-05" db="EMBL/GenBank/DDBJ databases">
        <title>Pseudomonas edaphica sp. nov., isolated from rhizospheric soil of Cistus ladanifer L. in Spain.</title>
        <authorList>
            <person name="Peix A."/>
        </authorList>
    </citation>
    <scope>NUCLEOTIDE SEQUENCE [LARGE SCALE GENOMIC DNA]</scope>
    <source>
        <strain evidence="7 8">RD25</strain>
    </source>
</reference>
<dbReference type="InterPro" id="IPR029062">
    <property type="entry name" value="Class_I_gatase-like"/>
</dbReference>
<dbReference type="GO" id="GO:0043565">
    <property type="term" value="F:sequence-specific DNA binding"/>
    <property type="evidence" value="ECO:0007669"/>
    <property type="project" value="InterPro"/>
</dbReference>
<comment type="caution">
    <text evidence="5">The sequence shown here is derived from an EMBL/GenBank/DDBJ whole genome shotgun (WGS) entry which is preliminary data.</text>
</comment>
<dbReference type="AlphaFoldDB" id="A0A5R8R3Q0"/>
<evidence type="ECO:0000313" key="6">
    <source>
        <dbReference type="EMBL" id="NWE85132.1"/>
    </source>
</evidence>
<dbReference type="PANTHER" id="PTHR43130">
    <property type="entry name" value="ARAC-FAMILY TRANSCRIPTIONAL REGULATOR"/>
    <property type="match status" value="1"/>
</dbReference>
<dbReference type="PANTHER" id="PTHR43130:SF3">
    <property type="entry name" value="HTH-TYPE TRANSCRIPTIONAL REGULATOR RV1931C"/>
    <property type="match status" value="1"/>
</dbReference>
<evidence type="ECO:0000313" key="5">
    <source>
        <dbReference type="EMBL" id="NWE07473.1"/>
    </source>
</evidence>